<dbReference type="RefSeq" id="WP_209666324.1">
    <property type="nucleotide sequence ID" value="NZ_JAGGMS010000001.1"/>
</dbReference>
<evidence type="ECO:0000313" key="2">
    <source>
        <dbReference type="EMBL" id="MBP2183117.1"/>
    </source>
</evidence>
<comment type="caution">
    <text evidence="2">The sequence shown here is derived from an EMBL/GenBank/DDBJ whole genome shotgun (WGS) entry which is preliminary data.</text>
</comment>
<organism evidence="2 3">
    <name type="scientific">Amycolatopsis magusensis</name>
    <dbReference type="NCBI Taxonomy" id="882444"/>
    <lineage>
        <taxon>Bacteria</taxon>
        <taxon>Bacillati</taxon>
        <taxon>Actinomycetota</taxon>
        <taxon>Actinomycetes</taxon>
        <taxon>Pseudonocardiales</taxon>
        <taxon>Pseudonocardiaceae</taxon>
        <taxon>Amycolatopsis</taxon>
    </lineage>
</organism>
<proteinExistence type="predicted"/>
<sequence length="343" mass="37400">MEYQLIAEIVPPADTAELDALQRLGVATLLDEQLDQLAAVEGPDGVEIEPVDHSVEVRASGAVITWALDAPALVLAEDGARHVLDELLDRTQLLTDWTVSRCEVSASDEDLAAAFSDDEQPVDADDEDEETEEPTAEELTAAREQLLASADQLRAFGLEAFGHVPDDEESVSAEQATLVAGAFVQGIEVLTDELFQDIQALEEAEVTAGEQDTLWVLDQLPERFADQYTALFAKQFLVSTSILGYRLCQPGWTAPQSTAEALGLHLIKSAAAVQLDLSGISEELPLEEIFAAFNEHAFEDLDHELLFEAETEDGVKGLDFADWFTPRPHLAETLHPYLTGTDD</sequence>
<name>A0ABS4PUK8_9PSEU</name>
<dbReference type="EMBL" id="JAGGMS010000001">
    <property type="protein sequence ID" value="MBP2183117.1"/>
    <property type="molecule type" value="Genomic_DNA"/>
</dbReference>
<evidence type="ECO:0000313" key="3">
    <source>
        <dbReference type="Proteomes" id="UP000741013"/>
    </source>
</evidence>
<protein>
    <submittedName>
        <fullName evidence="2">Uncharacterized protein</fullName>
    </submittedName>
</protein>
<accession>A0ABS4PUK8</accession>
<keyword evidence="3" id="KW-1185">Reference proteome</keyword>
<dbReference type="Proteomes" id="UP000741013">
    <property type="component" value="Unassembled WGS sequence"/>
</dbReference>
<gene>
    <name evidence="2" type="ORF">JOM49_004643</name>
</gene>
<feature type="region of interest" description="Disordered" evidence="1">
    <location>
        <begin position="115"/>
        <end position="136"/>
    </location>
</feature>
<evidence type="ECO:0000256" key="1">
    <source>
        <dbReference type="SAM" id="MobiDB-lite"/>
    </source>
</evidence>
<reference evidence="2 3" key="1">
    <citation type="submission" date="2021-03" db="EMBL/GenBank/DDBJ databases">
        <title>Sequencing the genomes of 1000 actinobacteria strains.</title>
        <authorList>
            <person name="Klenk H.-P."/>
        </authorList>
    </citation>
    <scope>NUCLEOTIDE SEQUENCE [LARGE SCALE GENOMIC DNA]</scope>
    <source>
        <strain evidence="2 3">DSM 45510</strain>
    </source>
</reference>